<feature type="compositionally biased region" description="Polar residues" evidence="1">
    <location>
        <begin position="28"/>
        <end position="44"/>
    </location>
</feature>
<dbReference type="EMBL" id="AWGJ01000002">
    <property type="protein sequence ID" value="ODN83204.1"/>
    <property type="molecule type" value="Genomic_DNA"/>
</dbReference>
<protein>
    <submittedName>
        <fullName evidence="2">Uncharacterized protein</fullName>
    </submittedName>
</protein>
<gene>
    <name evidence="2" type="ORF">L202_01391</name>
</gene>
<dbReference type="Proteomes" id="UP000094065">
    <property type="component" value="Unassembled WGS sequence"/>
</dbReference>
<keyword evidence="3" id="KW-1185">Reference proteome</keyword>
<dbReference type="RefSeq" id="XP_018997204.1">
    <property type="nucleotide sequence ID" value="XM_019134777.1"/>
</dbReference>
<evidence type="ECO:0000313" key="2">
    <source>
        <dbReference type="EMBL" id="ODN83204.1"/>
    </source>
</evidence>
<proteinExistence type="predicted"/>
<comment type="caution">
    <text evidence="2">The sequence shown here is derived from an EMBL/GenBank/DDBJ whole genome shotgun (WGS) entry which is preliminary data.</text>
</comment>
<feature type="region of interest" description="Disordered" evidence="1">
    <location>
        <begin position="222"/>
        <end position="332"/>
    </location>
</feature>
<feature type="compositionally biased region" description="Basic residues" evidence="1">
    <location>
        <begin position="169"/>
        <end position="181"/>
    </location>
</feature>
<evidence type="ECO:0000313" key="3">
    <source>
        <dbReference type="Proteomes" id="UP000094065"/>
    </source>
</evidence>
<dbReference type="AlphaFoldDB" id="A0A1E3I3K3"/>
<accession>A0A1E3I3K3</accession>
<name>A0A1E3I3K3_9TREE</name>
<dbReference type="GeneID" id="30152700"/>
<sequence>MPTTPVRPNHHSATLTPGKYGLDPQHDTMATSGSTSTNKSSDLYESSGVEFERGEDGGYVGRWEGDWSSDDETLHIEAASPRRNLCRYSRTPSNPYLPSNKIPPYIPIKHRSPTSSIDQSSDDNFSEVEDPRKSEKTMNDLRHGPEFKVFESSDEENGSDSGVRQSGGTRRHVKSKRRYNARRSMEKASQGQVVGCGESRLEDTLATRLQVVPALLTPRKSTRYQHAKDALQISETHKPTLRSAGSKRTLRMAEDDSPSTPDNLSPTRPSDYVSQRHPDPSAALSLHVDNSNDSSPRKRIKAKPSASNLAHMTGPCRPGHRASASGLRVPPV</sequence>
<feature type="region of interest" description="Disordered" evidence="1">
    <location>
        <begin position="1"/>
        <end position="196"/>
    </location>
</feature>
<feature type="compositionally biased region" description="Basic and acidic residues" evidence="1">
    <location>
        <begin position="129"/>
        <end position="151"/>
    </location>
</feature>
<evidence type="ECO:0000256" key="1">
    <source>
        <dbReference type="SAM" id="MobiDB-lite"/>
    </source>
</evidence>
<dbReference type="OrthoDB" id="10321845at2759"/>
<feature type="compositionally biased region" description="Polar residues" evidence="1">
    <location>
        <begin position="258"/>
        <end position="268"/>
    </location>
</feature>
<reference evidence="2 3" key="1">
    <citation type="submission" date="2016-06" db="EMBL/GenBank/DDBJ databases">
        <title>Evolution of pathogenesis and genome organization in the Tremellales.</title>
        <authorList>
            <person name="Cuomo C."/>
            <person name="Litvintseva A."/>
            <person name="Heitman J."/>
            <person name="Chen Y."/>
            <person name="Sun S."/>
            <person name="Springer D."/>
            <person name="Dromer F."/>
            <person name="Young S."/>
            <person name="Zeng Q."/>
            <person name="Chapman S."/>
            <person name="Gujja S."/>
            <person name="Saif S."/>
            <person name="Birren B."/>
        </authorList>
    </citation>
    <scope>NUCLEOTIDE SEQUENCE [LARGE SCALE GENOMIC DNA]</scope>
    <source>
        <strain evidence="2 3">CBS 6039</strain>
    </source>
</reference>
<organism evidence="2 3">
    <name type="scientific">Cryptococcus amylolentus CBS 6039</name>
    <dbReference type="NCBI Taxonomy" id="1295533"/>
    <lineage>
        <taxon>Eukaryota</taxon>
        <taxon>Fungi</taxon>
        <taxon>Dikarya</taxon>
        <taxon>Basidiomycota</taxon>
        <taxon>Agaricomycotina</taxon>
        <taxon>Tremellomycetes</taxon>
        <taxon>Tremellales</taxon>
        <taxon>Cryptococcaceae</taxon>
        <taxon>Cryptococcus</taxon>
    </lineage>
</organism>